<organism evidence="3 4">
    <name type="scientific">Helianthus annuus</name>
    <name type="common">Common sunflower</name>
    <dbReference type="NCBI Taxonomy" id="4232"/>
    <lineage>
        <taxon>Eukaryota</taxon>
        <taxon>Viridiplantae</taxon>
        <taxon>Streptophyta</taxon>
        <taxon>Embryophyta</taxon>
        <taxon>Tracheophyta</taxon>
        <taxon>Spermatophyta</taxon>
        <taxon>Magnoliopsida</taxon>
        <taxon>eudicotyledons</taxon>
        <taxon>Gunneridae</taxon>
        <taxon>Pentapetalae</taxon>
        <taxon>asterids</taxon>
        <taxon>campanulids</taxon>
        <taxon>Asterales</taxon>
        <taxon>Asteraceae</taxon>
        <taxon>Asteroideae</taxon>
        <taxon>Heliantheae alliance</taxon>
        <taxon>Heliantheae</taxon>
        <taxon>Helianthus</taxon>
    </lineage>
</organism>
<feature type="compositionally biased region" description="Basic and acidic residues" evidence="2">
    <location>
        <begin position="64"/>
        <end position="78"/>
    </location>
</feature>
<feature type="compositionally biased region" description="Acidic residues" evidence="2">
    <location>
        <begin position="79"/>
        <end position="90"/>
    </location>
</feature>
<feature type="compositionally biased region" description="Basic residues" evidence="2">
    <location>
        <begin position="127"/>
        <end position="137"/>
    </location>
</feature>
<dbReference type="EMBL" id="MNCJ02000319">
    <property type="protein sequence ID" value="KAF5809620.1"/>
    <property type="molecule type" value="Genomic_DNA"/>
</dbReference>
<dbReference type="Gramene" id="mRNA:HanXRQr2_Chr04g0159341">
    <property type="protein sequence ID" value="CDS:HanXRQr2_Chr04g0159341.1"/>
    <property type="gene ID" value="HanXRQr2_Chr04g0159341"/>
</dbReference>
<reference evidence="3" key="1">
    <citation type="journal article" date="2017" name="Nature">
        <title>The sunflower genome provides insights into oil metabolism, flowering and Asterid evolution.</title>
        <authorList>
            <person name="Badouin H."/>
            <person name="Gouzy J."/>
            <person name="Grassa C.J."/>
            <person name="Murat F."/>
            <person name="Staton S.E."/>
            <person name="Cottret L."/>
            <person name="Lelandais-Briere C."/>
            <person name="Owens G.L."/>
            <person name="Carrere S."/>
            <person name="Mayjonade B."/>
            <person name="Legrand L."/>
            <person name="Gill N."/>
            <person name="Kane N.C."/>
            <person name="Bowers J.E."/>
            <person name="Hubner S."/>
            <person name="Bellec A."/>
            <person name="Berard A."/>
            <person name="Berges H."/>
            <person name="Blanchet N."/>
            <person name="Boniface M.C."/>
            <person name="Brunel D."/>
            <person name="Catrice O."/>
            <person name="Chaidir N."/>
            <person name="Claudel C."/>
            <person name="Donnadieu C."/>
            <person name="Faraut T."/>
            <person name="Fievet G."/>
            <person name="Helmstetter N."/>
            <person name="King M."/>
            <person name="Knapp S.J."/>
            <person name="Lai Z."/>
            <person name="Le Paslier M.C."/>
            <person name="Lippi Y."/>
            <person name="Lorenzon L."/>
            <person name="Mandel J.R."/>
            <person name="Marage G."/>
            <person name="Marchand G."/>
            <person name="Marquand E."/>
            <person name="Bret-Mestries E."/>
            <person name="Morien E."/>
            <person name="Nambeesan S."/>
            <person name="Nguyen T."/>
            <person name="Pegot-Espagnet P."/>
            <person name="Pouilly N."/>
            <person name="Raftis F."/>
            <person name="Sallet E."/>
            <person name="Schiex T."/>
            <person name="Thomas J."/>
            <person name="Vandecasteele C."/>
            <person name="Vares D."/>
            <person name="Vear F."/>
            <person name="Vautrin S."/>
            <person name="Crespi M."/>
            <person name="Mangin B."/>
            <person name="Burke J.M."/>
            <person name="Salse J."/>
            <person name="Munos S."/>
            <person name="Vincourt P."/>
            <person name="Rieseberg L.H."/>
            <person name="Langlade N.B."/>
        </authorList>
    </citation>
    <scope>NUCLEOTIDE SEQUENCE</scope>
    <source>
        <tissue evidence="3">Leaves</tissue>
    </source>
</reference>
<evidence type="ECO:0000313" key="4">
    <source>
        <dbReference type="Proteomes" id="UP000215914"/>
    </source>
</evidence>
<comment type="caution">
    <text evidence="3">The sequence shown here is derived from an EMBL/GenBank/DDBJ whole genome shotgun (WGS) entry which is preliminary data.</text>
</comment>
<feature type="coiled-coil region" evidence="1">
    <location>
        <begin position="263"/>
        <end position="346"/>
    </location>
</feature>
<name>A0A9K3J849_HELAN</name>
<sequence length="351" mass="39084">MFNACFVGPSKNSPPRLVDEPVLDPANVLQQGVGLLKDTLEGFLKKNEEATAIKDQSTSIQAESVKEKEPEGVAHTDSSDADDESTETESEIEKIGVGKVQLKKKPQKQKVKGFDEEDSTYTPTAEKKKKLRIKRKAVQTGVIPRNVRAKKGGATMSESKSGKSEKHVISSKGPEAVKDQNVQVPEDEQVQNVEKKAGDDNDVVITDERVSTPPPPPPENPETSKPKKTILLDPFEGFPNVQGEFKDDILLDEEYDMFHDATVKDLKKKVSILEKEKAKAEASRDELKKQLEELSKVNEEIKSVLIKHAKKIKTLVEDVDDNAKLFEQLSMEISDLHVKNKNLNETNQTLH</sequence>
<dbReference type="Proteomes" id="UP000215914">
    <property type="component" value="Unassembled WGS sequence"/>
</dbReference>
<protein>
    <submittedName>
        <fullName evidence="3">Uncharacterized protein</fullName>
    </submittedName>
</protein>
<evidence type="ECO:0000256" key="1">
    <source>
        <dbReference type="SAM" id="Coils"/>
    </source>
</evidence>
<keyword evidence="1" id="KW-0175">Coiled coil</keyword>
<keyword evidence="4" id="KW-1185">Reference proteome</keyword>
<dbReference type="AlphaFoldDB" id="A0A9K3J849"/>
<feature type="compositionally biased region" description="Basic residues" evidence="2">
    <location>
        <begin position="101"/>
        <end position="111"/>
    </location>
</feature>
<accession>A0A9K3J849</accession>
<evidence type="ECO:0000313" key="3">
    <source>
        <dbReference type="EMBL" id="KAF5809620.1"/>
    </source>
</evidence>
<gene>
    <name evidence="3" type="ORF">HanXRQr2_Chr04g0159341</name>
</gene>
<evidence type="ECO:0000256" key="2">
    <source>
        <dbReference type="SAM" id="MobiDB-lite"/>
    </source>
</evidence>
<proteinExistence type="predicted"/>
<reference evidence="3" key="2">
    <citation type="submission" date="2020-06" db="EMBL/GenBank/DDBJ databases">
        <title>Helianthus annuus Genome sequencing and assembly Release 2.</title>
        <authorList>
            <person name="Gouzy J."/>
            <person name="Langlade N."/>
            <person name="Munos S."/>
        </authorList>
    </citation>
    <scope>NUCLEOTIDE SEQUENCE</scope>
    <source>
        <tissue evidence="3">Leaves</tissue>
    </source>
</reference>
<feature type="region of interest" description="Disordered" evidence="2">
    <location>
        <begin position="53"/>
        <end position="228"/>
    </location>
</feature>